<keyword evidence="1" id="KW-1133">Transmembrane helix</keyword>
<gene>
    <name evidence="2" type="ORF">DK182_09190</name>
</gene>
<protein>
    <submittedName>
        <fullName evidence="2">DUF1129 domain-containing protein</fullName>
    </submittedName>
</protein>
<proteinExistence type="predicted"/>
<sequence length="229" mass="25343">MDLQELTKKNQEFVTIATHQFKKDGKSDEEIEAIFNEVLPTIIENQKQGNTARYLLGAPTAWAKSFSTKTVENGQAIDSATNKNPWLMWMDSSLLFFGGFSLFYGFVNLTSGKTSAQVYGISSILVIALSGAAAFYGLYHFVYRYSGNPKDERPSLWKSLAYMAGFTLLWILAVGLTALIPKFLNPVLPGLATMIIGAISLGLRYYLKKRYNIQSALAATQAPRNTNGK</sequence>
<feature type="transmembrane region" description="Helical" evidence="1">
    <location>
        <begin position="86"/>
        <end position="106"/>
    </location>
</feature>
<evidence type="ECO:0000313" key="3">
    <source>
        <dbReference type="Proteomes" id="UP000245369"/>
    </source>
</evidence>
<accession>A0ABM6W7S6</accession>
<keyword evidence="3" id="KW-1185">Reference proteome</keyword>
<organism evidence="2 3">
    <name type="scientific">Streptococcus sobrinus</name>
    <dbReference type="NCBI Taxonomy" id="1310"/>
    <lineage>
        <taxon>Bacteria</taxon>
        <taxon>Bacillati</taxon>
        <taxon>Bacillota</taxon>
        <taxon>Bacilli</taxon>
        <taxon>Lactobacillales</taxon>
        <taxon>Streptococcaceae</taxon>
        <taxon>Streptococcus</taxon>
    </lineage>
</organism>
<dbReference type="RefSeq" id="WP_002961565.1">
    <property type="nucleotide sequence ID" value="NZ_CP029490.1"/>
</dbReference>
<reference evidence="2 3" key="1">
    <citation type="submission" date="2018-05" db="EMBL/GenBank/DDBJ databases">
        <title>Complete genome sequences of Streptococcus sobrinus.</title>
        <authorList>
            <person name="Sales M."/>
            <person name="Jensen P.A."/>
        </authorList>
    </citation>
    <scope>NUCLEOTIDE SEQUENCE [LARGE SCALE GENOMIC DNA]</scope>
    <source>
        <strain evidence="2 3">SL1</strain>
    </source>
</reference>
<keyword evidence="1" id="KW-0812">Transmembrane</keyword>
<dbReference type="Proteomes" id="UP000245369">
    <property type="component" value="Chromosome"/>
</dbReference>
<feature type="transmembrane region" description="Helical" evidence="1">
    <location>
        <begin position="160"/>
        <end position="181"/>
    </location>
</feature>
<feature type="transmembrane region" description="Helical" evidence="1">
    <location>
        <begin position="118"/>
        <end position="139"/>
    </location>
</feature>
<dbReference type="PIRSF" id="PIRSF033111">
    <property type="entry name" value="UCP033111"/>
    <property type="match status" value="1"/>
</dbReference>
<keyword evidence="1" id="KW-0472">Membrane</keyword>
<dbReference type="GeneID" id="93924677"/>
<feature type="transmembrane region" description="Helical" evidence="1">
    <location>
        <begin position="187"/>
        <end position="207"/>
    </location>
</feature>
<name>A0ABM6W7S6_9STRE</name>
<evidence type="ECO:0000256" key="1">
    <source>
        <dbReference type="SAM" id="Phobius"/>
    </source>
</evidence>
<dbReference type="InterPro" id="IPR009214">
    <property type="entry name" value="DUF1129"/>
</dbReference>
<dbReference type="EMBL" id="CP029490">
    <property type="protein sequence ID" value="AWN21487.1"/>
    <property type="molecule type" value="Genomic_DNA"/>
</dbReference>
<dbReference type="Pfam" id="PF06570">
    <property type="entry name" value="DUF1129"/>
    <property type="match status" value="1"/>
</dbReference>
<evidence type="ECO:0000313" key="2">
    <source>
        <dbReference type="EMBL" id="AWN21487.1"/>
    </source>
</evidence>